<keyword evidence="2" id="KW-1133">Transmembrane helix</keyword>
<evidence type="ECO:0000313" key="3">
    <source>
        <dbReference type="EnsemblMetazoa" id="G23278.1:cds"/>
    </source>
</evidence>
<dbReference type="AlphaFoldDB" id="A0A8W8KEK8"/>
<organism evidence="3 4">
    <name type="scientific">Magallana gigas</name>
    <name type="common">Pacific oyster</name>
    <name type="synonym">Crassostrea gigas</name>
    <dbReference type="NCBI Taxonomy" id="29159"/>
    <lineage>
        <taxon>Eukaryota</taxon>
        <taxon>Metazoa</taxon>
        <taxon>Spiralia</taxon>
        <taxon>Lophotrochozoa</taxon>
        <taxon>Mollusca</taxon>
        <taxon>Bivalvia</taxon>
        <taxon>Autobranchia</taxon>
        <taxon>Pteriomorphia</taxon>
        <taxon>Ostreida</taxon>
        <taxon>Ostreoidea</taxon>
        <taxon>Ostreidae</taxon>
        <taxon>Magallana</taxon>
    </lineage>
</organism>
<reference evidence="3" key="1">
    <citation type="submission" date="2022-08" db="UniProtKB">
        <authorList>
            <consortium name="EnsemblMetazoa"/>
        </authorList>
    </citation>
    <scope>IDENTIFICATION</scope>
    <source>
        <strain evidence="3">05x7-T-G4-1.051#20</strain>
    </source>
</reference>
<accession>A0A8W8KEK8</accession>
<keyword evidence="2" id="KW-0472">Membrane</keyword>
<protein>
    <submittedName>
        <fullName evidence="3">Uncharacterized protein</fullName>
    </submittedName>
</protein>
<evidence type="ECO:0000256" key="1">
    <source>
        <dbReference type="SAM" id="MobiDB-lite"/>
    </source>
</evidence>
<sequence length="541" mass="61490">MPLHSMHHTIYIESSLMKAGCCHIQLLKRMDIWLKICLTFVVSHKVKMKRLVVNTTCVELAKPSNQQYRLTCRQLDYHCLLDDTYTQEFEVCREWKWIPEGNCAYFNSYGEGNIDGRLCISSPNLFCPNARYSSAESTKYSTCYVKQNTHTISPTTSSFQVGSDRSRSTSFLFSVTTDKTSDRTWMGMRVCIHVYIAIAFGVLIPSLSVVVLCFRYRKATDGKKYKNPSAEKSDDRIAEQELLIHVGNNKPEDRPNMINGSKVYLTVGENEDGNNKKKDSADTSNMPLESKKINNGDVAKDECKESFAQITQQTVITFDEKEDDKESTDVFDDTIESLQRIAPPTDEQDTELCTKLFNLLAVEGLNLSQEIMGAIITSETRKSVKELVADKNVLENLISDEVLPKECYWSIENVNCENSSIIHILHSLLRIHLNANDHPKSGWGNPVRETDFGIGDDIERLNRIYIIFRGISNPVTVSVESYIRLLDIMIEALPRLDPDAEFKEDFQIIVRKLTSIEIPTLTQTVVNTVKKKVLGFVNRLS</sequence>
<proteinExistence type="predicted"/>
<feature type="region of interest" description="Disordered" evidence="1">
    <location>
        <begin position="268"/>
        <end position="292"/>
    </location>
</feature>
<keyword evidence="2" id="KW-0812">Transmembrane</keyword>
<dbReference type="Proteomes" id="UP000005408">
    <property type="component" value="Unassembled WGS sequence"/>
</dbReference>
<name>A0A8W8KEK8_MAGGI</name>
<feature type="transmembrane region" description="Helical" evidence="2">
    <location>
        <begin position="192"/>
        <end position="214"/>
    </location>
</feature>
<dbReference type="EnsemblMetazoa" id="G23278.1">
    <property type="protein sequence ID" value="G23278.1:cds"/>
    <property type="gene ID" value="G23278"/>
</dbReference>
<evidence type="ECO:0000313" key="4">
    <source>
        <dbReference type="Proteomes" id="UP000005408"/>
    </source>
</evidence>
<keyword evidence="4" id="KW-1185">Reference proteome</keyword>
<evidence type="ECO:0000256" key="2">
    <source>
        <dbReference type="SAM" id="Phobius"/>
    </source>
</evidence>